<dbReference type="RefSeq" id="WP_136348870.1">
    <property type="nucleotide sequence ID" value="NZ_SSOC01000005.1"/>
</dbReference>
<sequence>MHSAAGRLQDAYQQELAALRDEASEFAQDYPDQAQALGIHRGRSQDPQVELLMQSFAYLTGRLRHQLEVDQADLPNALLADLYPHLEAPLPCMMVAEFEVQPDGMAVIERGRSVRANVRGDQGGVFACRLRTCFETALWPLQVGELAIVSPDDYPGLAGKDGEVRGVLKVRLLKQGHGLLDQTRPQKLRFHLNPEGGPAHRLHHLLGAHLRGLAVAEPGEGGSYKVRALADEALHWLGFEDDEAALPAHPQAHPAFRILQEYFAFPEKFLFFDVALEIQADAPAVDLLFLLDVPPDPGLRLSPALLRTNCVPLINLYSQRIDPLTLDHSRYEYRLTGDATQHANCEIYRIERLDAVRAGSAPRRLVPYFSMDGFQHIELQDYFYFTRREATPRARIGGTELYVSFLDAHFELCAPADDVIGGSALCTNRRMPERLRIGDLLEIEGAAPVTALRVLGKPSAHQTPPMTGARPWLLASQLALNHLSLTSGPQALAALKEVLRMHVGPASTLGRRAIDGIHALDSRPLLRWHGRMGRRGYVQGCEIDLALDSDRFEETSAVLFAAVLRHFFALYASVNTVVQLRLHMKNVKGVVKEWPPLAGNQVLL</sequence>
<dbReference type="NCBIfam" id="TIGR03359">
    <property type="entry name" value="VI_chp_6"/>
    <property type="match status" value="1"/>
</dbReference>
<reference evidence="1 2" key="1">
    <citation type="submission" date="2019-04" db="EMBL/GenBank/DDBJ databases">
        <title>Azoarcus nasutitermitis sp. nov. isolated from termite nest.</title>
        <authorList>
            <person name="Lin S.-Y."/>
            <person name="Hameed A."/>
            <person name="Hsu Y.-H."/>
            <person name="Young C.-C."/>
        </authorList>
    </citation>
    <scope>NUCLEOTIDE SEQUENCE [LARGE SCALE GENOMIC DNA]</scope>
    <source>
        <strain evidence="1 2">CC-YHH838</strain>
    </source>
</reference>
<dbReference type="Proteomes" id="UP000308430">
    <property type="component" value="Unassembled WGS sequence"/>
</dbReference>
<keyword evidence="2" id="KW-1185">Reference proteome</keyword>
<dbReference type="OrthoDB" id="9763676at2"/>
<dbReference type="Pfam" id="PF05947">
    <property type="entry name" value="T6SS_TssF"/>
    <property type="match status" value="1"/>
</dbReference>
<comment type="caution">
    <text evidence="1">The sequence shown here is derived from an EMBL/GenBank/DDBJ whole genome shotgun (WGS) entry which is preliminary data.</text>
</comment>
<gene>
    <name evidence="1" type="primary">tssF</name>
    <name evidence="1" type="ORF">E6C76_14060</name>
</gene>
<accession>A0A4S4AUR4</accession>
<evidence type="ECO:0000313" key="2">
    <source>
        <dbReference type="Proteomes" id="UP000308430"/>
    </source>
</evidence>
<name>A0A4S4AUR4_9RHOO</name>
<proteinExistence type="predicted"/>
<evidence type="ECO:0000313" key="1">
    <source>
        <dbReference type="EMBL" id="THF63709.1"/>
    </source>
</evidence>
<organism evidence="1 2">
    <name type="scientific">Pseudothauera nasutitermitis</name>
    <dbReference type="NCBI Taxonomy" id="2565930"/>
    <lineage>
        <taxon>Bacteria</taxon>
        <taxon>Pseudomonadati</taxon>
        <taxon>Pseudomonadota</taxon>
        <taxon>Betaproteobacteria</taxon>
        <taxon>Rhodocyclales</taxon>
        <taxon>Zoogloeaceae</taxon>
        <taxon>Pseudothauera</taxon>
    </lineage>
</organism>
<dbReference type="EMBL" id="SSOC01000005">
    <property type="protein sequence ID" value="THF63709.1"/>
    <property type="molecule type" value="Genomic_DNA"/>
</dbReference>
<protein>
    <submittedName>
        <fullName evidence="1">Type VI secretion system baseplate subunit TssF</fullName>
    </submittedName>
</protein>
<dbReference type="AlphaFoldDB" id="A0A4S4AUR4"/>
<dbReference type="PANTHER" id="PTHR35370:SF1">
    <property type="entry name" value="TYPE VI SECRETION SYSTEM COMPONENT TSSF1"/>
    <property type="match status" value="1"/>
</dbReference>
<dbReference type="PIRSF" id="PIRSF028304">
    <property type="entry name" value="UCP028304"/>
    <property type="match status" value="1"/>
</dbReference>
<dbReference type="InterPro" id="IPR010272">
    <property type="entry name" value="T6SS_TssF"/>
</dbReference>
<dbReference type="PANTHER" id="PTHR35370">
    <property type="entry name" value="CYTOPLASMIC PROTEIN-RELATED-RELATED"/>
    <property type="match status" value="1"/>
</dbReference>